<dbReference type="InterPro" id="IPR003406">
    <property type="entry name" value="Glyco_trans_14"/>
</dbReference>
<dbReference type="PANTHER" id="PTHR46671:SF7">
    <property type="entry name" value="CORE-2_I-BRANCHING ENZYME"/>
    <property type="match status" value="1"/>
</dbReference>
<organism evidence="6">
    <name type="scientific">Ascaris suum</name>
    <name type="common">Pig roundworm</name>
    <name type="synonym">Ascaris lumbricoides</name>
    <dbReference type="NCBI Taxonomy" id="6253"/>
    <lineage>
        <taxon>Eukaryota</taxon>
        <taxon>Metazoa</taxon>
        <taxon>Ecdysozoa</taxon>
        <taxon>Nematoda</taxon>
        <taxon>Chromadorea</taxon>
        <taxon>Rhabditida</taxon>
        <taxon>Spirurina</taxon>
        <taxon>Ascaridomorpha</taxon>
        <taxon>Ascaridoidea</taxon>
        <taxon>Ascarididae</taxon>
        <taxon>Ascaris</taxon>
    </lineage>
</organism>
<name>F1L4P9_ASCSU</name>
<dbReference type="Pfam" id="PF02485">
    <property type="entry name" value="Branch"/>
    <property type="match status" value="1"/>
</dbReference>
<keyword evidence="5" id="KW-0325">Glycoprotein</keyword>
<sequence>MAIKFIIILSMICIITFLWHSKMLNSKWIYQQTIKCEIDCGNIADDISLEESLDENNIIFEEDTNIYFPKSDHNCSRFFDDEIYANEKQKNPLILDSSADTMVDASCKAIRRRVLQDLISPTKFEVDFPIAFVRVVYKDYLLQELLFKLQYTPMNLFCFVIDKKSTALFKEQISNLTECFPNAISSQRQLSIDSAGHNMLNGFFECFRLLLTRPKWKYLITLQNHDIPLRTNFELVNILQALNGSNDVGVLHAIPERIPKHIQWTYKALHLFKDETKNDNRSLKITKGSASCSLSRAFVDFIVNKLDVGIFIALFNQMYYGVDEMLFSTLHSNEQLEAPGGYTTQCLNKFNGYITRYVVWKRSQQCKSGIDRHRVCILGVADLADLERSRFLFANKMIPFIDYSAISCWAQRLLNRSLIQNRKRPINTYYYSHLPVVKFNNQRHSFGQNTTNFRC</sequence>
<comment type="subcellular location">
    <subcellularLocation>
        <location evidence="1">Membrane</location>
        <topology evidence="1">Single-pass type II membrane protein</topology>
    </subcellularLocation>
</comment>
<accession>F1L4P9</accession>
<evidence type="ECO:0000256" key="3">
    <source>
        <dbReference type="ARBA" id="ARBA00022679"/>
    </source>
</evidence>
<proteinExistence type="evidence at transcript level"/>
<evidence type="ECO:0000256" key="2">
    <source>
        <dbReference type="ARBA" id="ARBA00022676"/>
    </source>
</evidence>
<evidence type="ECO:0000256" key="5">
    <source>
        <dbReference type="ARBA" id="ARBA00023180"/>
    </source>
</evidence>
<dbReference type="EMBL" id="JI171303">
    <property type="protein sequence ID" value="ADY45103.1"/>
    <property type="molecule type" value="mRNA"/>
</dbReference>
<dbReference type="AlphaFoldDB" id="F1L4P9"/>
<evidence type="ECO:0000256" key="4">
    <source>
        <dbReference type="ARBA" id="ARBA00023136"/>
    </source>
</evidence>
<dbReference type="PANTHER" id="PTHR46671">
    <property type="entry name" value="PROTEIN CBG11221"/>
    <property type="match status" value="1"/>
</dbReference>
<protein>
    <submittedName>
        <fullName evidence="6">Beta-1,3-galactosyl-O-glycosyl-glycoprotein beta-1,6-N-acetylglucosaminyltransferase 4</fullName>
    </submittedName>
</protein>
<dbReference type="GO" id="GO:0016757">
    <property type="term" value="F:glycosyltransferase activity"/>
    <property type="evidence" value="ECO:0007669"/>
    <property type="project" value="UniProtKB-KW"/>
</dbReference>
<keyword evidence="2 6" id="KW-0328">Glycosyltransferase</keyword>
<keyword evidence="4" id="KW-0472">Membrane</keyword>
<reference evidence="6" key="1">
    <citation type="journal article" date="2011" name="Genome Res.">
        <title>Deep small RNA sequencing from the nematode Ascaris reveals conservation, functional diversification, and novel developmental profiles.</title>
        <authorList>
            <person name="Wang J."/>
            <person name="Czech B."/>
            <person name="Crunk A."/>
            <person name="Wallace A."/>
            <person name="Mitreva M."/>
            <person name="Hannon G.J."/>
            <person name="Davis R.E."/>
        </authorList>
    </citation>
    <scope>NUCLEOTIDE SEQUENCE</scope>
</reference>
<evidence type="ECO:0000256" key="1">
    <source>
        <dbReference type="ARBA" id="ARBA00004606"/>
    </source>
</evidence>
<dbReference type="GO" id="GO:0016020">
    <property type="term" value="C:membrane"/>
    <property type="evidence" value="ECO:0007669"/>
    <property type="project" value="UniProtKB-SubCell"/>
</dbReference>
<keyword evidence="3 6" id="KW-0808">Transferase</keyword>
<evidence type="ECO:0000313" key="6">
    <source>
        <dbReference type="EMBL" id="ADY45103.1"/>
    </source>
</evidence>